<keyword evidence="1" id="KW-1133">Transmembrane helix</keyword>
<keyword evidence="1" id="KW-0472">Membrane</keyword>
<evidence type="ECO:0000313" key="2">
    <source>
        <dbReference type="EMBL" id="ACB33151.1"/>
    </source>
</evidence>
<feature type="transmembrane region" description="Helical" evidence="1">
    <location>
        <begin position="37"/>
        <end position="57"/>
    </location>
</feature>
<dbReference type="Proteomes" id="UP000001693">
    <property type="component" value="Chromosome"/>
</dbReference>
<protein>
    <recommendedName>
        <fullName evidence="4">Na+/solute symporter</fullName>
    </recommendedName>
</protein>
<feature type="transmembrane region" description="Helical" evidence="1">
    <location>
        <begin position="216"/>
        <end position="241"/>
    </location>
</feature>
<feature type="transmembrane region" description="Helical" evidence="1">
    <location>
        <begin position="175"/>
        <end position="195"/>
    </location>
</feature>
<organism evidence="2 3">
    <name type="scientific">Leptothrix cholodnii (strain ATCC 51168 / LMG 8142 / SP-6)</name>
    <name type="common">Leptothrix discophora (strain SP-6)</name>
    <dbReference type="NCBI Taxonomy" id="395495"/>
    <lineage>
        <taxon>Bacteria</taxon>
        <taxon>Pseudomonadati</taxon>
        <taxon>Pseudomonadota</taxon>
        <taxon>Betaproteobacteria</taxon>
        <taxon>Burkholderiales</taxon>
        <taxon>Sphaerotilaceae</taxon>
        <taxon>Leptothrix</taxon>
    </lineage>
</organism>
<dbReference type="eggNOG" id="COG0591">
    <property type="taxonomic scope" value="Bacteria"/>
</dbReference>
<dbReference type="HOGENOM" id="CLU_051325_0_0_4"/>
<reference evidence="2 3" key="1">
    <citation type="submission" date="2008-03" db="EMBL/GenBank/DDBJ databases">
        <title>Complete sequence of Leptothrix cholodnii SP-6.</title>
        <authorList>
            <consortium name="US DOE Joint Genome Institute"/>
            <person name="Copeland A."/>
            <person name="Lucas S."/>
            <person name="Lapidus A."/>
            <person name="Glavina del Rio T."/>
            <person name="Dalin E."/>
            <person name="Tice H."/>
            <person name="Bruce D."/>
            <person name="Goodwin L."/>
            <person name="Pitluck S."/>
            <person name="Chertkov O."/>
            <person name="Brettin T."/>
            <person name="Detter J.C."/>
            <person name="Han C."/>
            <person name="Kuske C.R."/>
            <person name="Schmutz J."/>
            <person name="Larimer F."/>
            <person name="Land M."/>
            <person name="Hauser L."/>
            <person name="Kyrpides N."/>
            <person name="Lykidis A."/>
            <person name="Emerson D."/>
            <person name="Richardson P."/>
        </authorList>
    </citation>
    <scope>NUCLEOTIDE SEQUENCE [LARGE SCALE GENOMIC DNA]</scope>
    <source>
        <strain evidence="3">ATCC 51168 / LMG 8142 / SP-6</strain>
    </source>
</reference>
<feature type="transmembrane region" description="Helical" evidence="1">
    <location>
        <begin position="330"/>
        <end position="348"/>
    </location>
</feature>
<dbReference type="KEGG" id="lch:Lcho_0879"/>
<dbReference type="STRING" id="395495.Lcho_0879"/>
<feature type="transmembrane region" description="Helical" evidence="1">
    <location>
        <begin position="105"/>
        <end position="127"/>
    </location>
</feature>
<dbReference type="EMBL" id="CP001013">
    <property type="protein sequence ID" value="ACB33151.1"/>
    <property type="molecule type" value="Genomic_DNA"/>
</dbReference>
<sequence length="416" mass="41591">MSTRTLGGLQVATLLVSASYGIGFLFGSGELALSHGMAGGLYGVATAAGMLILALLARSLWSLGVPIWDVLGQAYGPTVMKGIALLSVVWMAGVLAAQIQGGIAVARLIRLDTTVAQVVVLLLIFGAARLDLGLAARLFASCLLLSGVVLVWALVRADGLALYLHALPAFASDLPSYGVARLIAVTLGVGLMAVAGSDYHQFVQAARDSTSASRGCVLAAVLLVGLALLPPAVVVAMVGAVPALGPGEGQQVVPRLLARAARSLGSGAETILLAALSTAALGSGAAILRAMSSALASALPRRRGTSVLALFLGAVIAGRGQAIVDTMVSVNMVYLASVAVCAGAVFIGKPLAPSRALATMGAGFAASASIYAASWCGLEFGDADLVSLSGGLVGSALAAASWSRSSSTRGSKLRAD</sequence>
<feature type="transmembrane region" description="Helical" evidence="1">
    <location>
        <begin position="271"/>
        <end position="292"/>
    </location>
</feature>
<dbReference type="Gene3D" id="1.20.1730.10">
    <property type="entry name" value="Sodium/glucose cotransporter"/>
    <property type="match status" value="1"/>
</dbReference>
<gene>
    <name evidence="2" type="ordered locus">Lcho_0879</name>
</gene>
<keyword evidence="1" id="KW-0812">Transmembrane</keyword>
<keyword evidence="3" id="KW-1185">Reference proteome</keyword>
<evidence type="ECO:0008006" key="4">
    <source>
        <dbReference type="Google" id="ProtNLM"/>
    </source>
</evidence>
<dbReference type="OrthoDB" id="449179at2"/>
<feature type="transmembrane region" description="Helical" evidence="1">
    <location>
        <begin position="134"/>
        <end position="155"/>
    </location>
</feature>
<dbReference type="InterPro" id="IPR038377">
    <property type="entry name" value="Na/Glc_symporter_sf"/>
</dbReference>
<feature type="transmembrane region" description="Helical" evidence="1">
    <location>
        <begin position="385"/>
        <end position="402"/>
    </location>
</feature>
<dbReference type="AlphaFoldDB" id="B1Y1X1"/>
<accession>B1Y1X1</accession>
<feature type="transmembrane region" description="Helical" evidence="1">
    <location>
        <begin position="78"/>
        <end position="99"/>
    </location>
</feature>
<dbReference type="RefSeq" id="WP_012345913.1">
    <property type="nucleotide sequence ID" value="NC_010524.1"/>
</dbReference>
<feature type="transmembrane region" description="Helical" evidence="1">
    <location>
        <begin position="355"/>
        <end position="373"/>
    </location>
</feature>
<evidence type="ECO:0000313" key="3">
    <source>
        <dbReference type="Proteomes" id="UP000001693"/>
    </source>
</evidence>
<evidence type="ECO:0000256" key="1">
    <source>
        <dbReference type="SAM" id="Phobius"/>
    </source>
</evidence>
<proteinExistence type="predicted"/>
<name>B1Y1X1_LEPCP</name>